<organism evidence="1 2">
    <name type="scientific">Cryptolaemus montrouzieri</name>
    <dbReference type="NCBI Taxonomy" id="559131"/>
    <lineage>
        <taxon>Eukaryota</taxon>
        <taxon>Metazoa</taxon>
        <taxon>Ecdysozoa</taxon>
        <taxon>Arthropoda</taxon>
        <taxon>Hexapoda</taxon>
        <taxon>Insecta</taxon>
        <taxon>Pterygota</taxon>
        <taxon>Neoptera</taxon>
        <taxon>Endopterygota</taxon>
        <taxon>Coleoptera</taxon>
        <taxon>Polyphaga</taxon>
        <taxon>Cucujiformia</taxon>
        <taxon>Coccinelloidea</taxon>
        <taxon>Coccinellidae</taxon>
        <taxon>Scymninae</taxon>
        <taxon>Scymnini</taxon>
        <taxon>Cryptolaemus</taxon>
    </lineage>
</organism>
<sequence length="100" mass="12133">ARRTQDYKKMRLMEDIFFNEQCLTNQIIPKYIQNKFKKVKSQLADKFMFSSSRRMMKNEIMVIYQKLNNININLKLKYDAKKQLCPYEELNRGVVVFLLN</sequence>
<reference evidence="1 2" key="1">
    <citation type="journal article" date="2021" name="BMC Biol.">
        <title>Horizontally acquired antibacterial genes associated with adaptive radiation of ladybird beetles.</title>
        <authorList>
            <person name="Li H.S."/>
            <person name="Tang X.F."/>
            <person name="Huang Y.H."/>
            <person name="Xu Z.Y."/>
            <person name="Chen M.L."/>
            <person name="Du X.Y."/>
            <person name="Qiu B.Y."/>
            <person name="Chen P.T."/>
            <person name="Zhang W."/>
            <person name="Slipinski A."/>
            <person name="Escalona H.E."/>
            <person name="Waterhouse R.M."/>
            <person name="Zwick A."/>
            <person name="Pang H."/>
        </authorList>
    </citation>
    <scope>NUCLEOTIDE SEQUENCE [LARGE SCALE GENOMIC DNA]</scope>
    <source>
        <strain evidence="1">SYSU2018</strain>
    </source>
</reference>
<feature type="non-terminal residue" evidence="1">
    <location>
        <position position="1"/>
    </location>
</feature>
<dbReference type="Proteomes" id="UP001516400">
    <property type="component" value="Unassembled WGS sequence"/>
</dbReference>
<keyword evidence="2" id="KW-1185">Reference proteome</keyword>
<protein>
    <submittedName>
        <fullName evidence="1">Uncharacterized protein</fullName>
    </submittedName>
</protein>
<evidence type="ECO:0000313" key="2">
    <source>
        <dbReference type="Proteomes" id="UP001516400"/>
    </source>
</evidence>
<name>A0ABD2MK17_9CUCU</name>
<dbReference type="AlphaFoldDB" id="A0ABD2MK17"/>
<gene>
    <name evidence="1" type="ORF">HHI36_010855</name>
</gene>
<comment type="caution">
    <text evidence="1">The sequence shown here is derived from an EMBL/GenBank/DDBJ whole genome shotgun (WGS) entry which is preliminary data.</text>
</comment>
<proteinExistence type="predicted"/>
<accession>A0ABD2MK17</accession>
<evidence type="ECO:0000313" key="1">
    <source>
        <dbReference type="EMBL" id="KAL3266693.1"/>
    </source>
</evidence>
<dbReference type="EMBL" id="JABFTP020000001">
    <property type="protein sequence ID" value="KAL3266693.1"/>
    <property type="molecule type" value="Genomic_DNA"/>
</dbReference>